<accession>A0ABW8P7G5</accession>
<comment type="caution">
    <text evidence="1">The sequence shown here is derived from an EMBL/GenBank/DDBJ whole genome shotgun (WGS) entry which is preliminary data.</text>
</comment>
<proteinExistence type="predicted"/>
<evidence type="ECO:0000313" key="2">
    <source>
        <dbReference type="Proteomes" id="UP001621706"/>
    </source>
</evidence>
<gene>
    <name evidence="1" type="ORF">V3I07_05415</name>
</gene>
<name>A0ABW8P7G5_9FLAO</name>
<dbReference type="RefSeq" id="WP_405344070.1">
    <property type="nucleotide sequence ID" value="NZ_JAZGZP010000006.1"/>
</dbReference>
<protein>
    <submittedName>
        <fullName evidence="1">Uncharacterized protein</fullName>
    </submittedName>
</protein>
<dbReference type="EMBL" id="JAZGZP010000006">
    <property type="protein sequence ID" value="MFK7000333.1"/>
    <property type="molecule type" value="Genomic_DNA"/>
</dbReference>
<organism evidence="1 2">
    <name type="scientific">Flavobacterium oreochromis</name>
    <dbReference type="NCBI Taxonomy" id="2906078"/>
    <lineage>
        <taxon>Bacteria</taxon>
        <taxon>Pseudomonadati</taxon>
        <taxon>Bacteroidota</taxon>
        <taxon>Flavobacteriia</taxon>
        <taxon>Flavobacteriales</taxon>
        <taxon>Flavobacteriaceae</taxon>
        <taxon>Flavobacterium</taxon>
    </lineage>
</organism>
<dbReference type="Proteomes" id="UP001621706">
    <property type="component" value="Unassembled WGS sequence"/>
</dbReference>
<evidence type="ECO:0000313" key="1">
    <source>
        <dbReference type="EMBL" id="MFK7000333.1"/>
    </source>
</evidence>
<sequence>MIANYGGVEIPVDVVTLKGGKMYVKINFQGKEIKQMASDRNVAWTTNMMT</sequence>
<reference evidence="1 2" key="1">
    <citation type="submission" date="2024-02" db="EMBL/GenBank/DDBJ databases">
        <title>Comparative Genomic Analysis of Flavobacterium Species Causing Columnaris Disease of Freshwater Fish in Thailand: Insights into Virulence and Resistance Mechanisms.</title>
        <authorList>
            <person name="Nguyen D."/>
            <person name="Chokmangmeepisarn P."/>
            <person name="Khianchaikhan K."/>
            <person name="Morishita M."/>
            <person name="Bunnoy A."/>
            <person name="Rodkhum C."/>
        </authorList>
    </citation>
    <scope>NUCLEOTIDE SEQUENCE [LARGE SCALE GENOMIC DNA]</scope>
    <source>
        <strain evidence="1 2">CNRT2201</strain>
    </source>
</reference>
<keyword evidence="2" id="KW-1185">Reference proteome</keyword>